<gene>
    <name evidence="4" type="ORF">BAQU_0983</name>
</gene>
<dbReference type="PANTHER" id="PTHR21180">
    <property type="entry name" value="ENDONUCLEASE/EXONUCLEASE/PHOSPHATASE FAMILY DOMAIN-CONTAINING PROTEIN 1"/>
    <property type="match status" value="1"/>
</dbReference>
<feature type="compositionally biased region" description="Acidic residues" evidence="1">
    <location>
        <begin position="135"/>
        <end position="147"/>
    </location>
</feature>
<organism evidence="4 5">
    <name type="scientific">Bifidobacterium aquikefiri</name>
    <dbReference type="NCBI Taxonomy" id="1653207"/>
    <lineage>
        <taxon>Bacteria</taxon>
        <taxon>Bacillati</taxon>
        <taxon>Actinomycetota</taxon>
        <taxon>Actinomycetes</taxon>
        <taxon>Bifidobacteriales</taxon>
        <taxon>Bifidobacteriaceae</taxon>
        <taxon>Bifidobacterium</taxon>
    </lineage>
</organism>
<dbReference type="InterPro" id="IPR010994">
    <property type="entry name" value="RuvA_2-like"/>
</dbReference>
<dbReference type="GO" id="GO:0015627">
    <property type="term" value="C:type II protein secretion system complex"/>
    <property type="evidence" value="ECO:0007669"/>
    <property type="project" value="TreeGrafter"/>
</dbReference>
<dbReference type="GO" id="GO:0003677">
    <property type="term" value="F:DNA binding"/>
    <property type="evidence" value="ECO:0007669"/>
    <property type="project" value="InterPro"/>
</dbReference>
<dbReference type="SMART" id="SM00278">
    <property type="entry name" value="HhH1"/>
    <property type="match status" value="2"/>
</dbReference>
<feature type="domain" description="Helix-hairpin-helix DNA-binding motif class 1" evidence="3">
    <location>
        <begin position="229"/>
        <end position="248"/>
    </location>
</feature>
<keyword evidence="2" id="KW-1133">Transmembrane helix</keyword>
<dbReference type="Pfam" id="PF12836">
    <property type="entry name" value="HHH_3"/>
    <property type="match status" value="1"/>
</dbReference>
<dbReference type="GeneID" id="98295649"/>
<dbReference type="InterPro" id="IPR003583">
    <property type="entry name" value="Hlx-hairpin-Hlx_DNA-bd_motif"/>
</dbReference>
<dbReference type="EMBL" id="MWXA01000005">
    <property type="protein sequence ID" value="OZG66911.1"/>
    <property type="molecule type" value="Genomic_DNA"/>
</dbReference>
<dbReference type="AlphaFoldDB" id="A0A261G658"/>
<keyword evidence="5" id="KW-1185">Reference proteome</keyword>
<dbReference type="InterPro" id="IPR004509">
    <property type="entry name" value="Competence_ComEA_HhH"/>
</dbReference>
<feature type="domain" description="Helix-hairpin-helix DNA-binding motif class 1" evidence="3">
    <location>
        <begin position="199"/>
        <end position="218"/>
    </location>
</feature>
<dbReference type="PANTHER" id="PTHR21180:SF32">
    <property type="entry name" value="ENDONUCLEASE_EXONUCLEASE_PHOSPHATASE FAMILY DOMAIN-CONTAINING PROTEIN 1"/>
    <property type="match status" value="1"/>
</dbReference>
<protein>
    <submittedName>
        <fullName evidence="4">Competence protein ComEA</fullName>
    </submittedName>
</protein>
<dbReference type="GO" id="GO:0015628">
    <property type="term" value="P:protein secretion by the type II secretion system"/>
    <property type="evidence" value="ECO:0007669"/>
    <property type="project" value="TreeGrafter"/>
</dbReference>
<keyword evidence="2" id="KW-0472">Membrane</keyword>
<proteinExistence type="predicted"/>
<comment type="caution">
    <text evidence="4">The sequence shown here is derived from an EMBL/GenBank/DDBJ whole genome shotgun (WGS) entry which is preliminary data.</text>
</comment>
<dbReference type="Proteomes" id="UP000216451">
    <property type="component" value="Unassembled WGS sequence"/>
</dbReference>
<dbReference type="GO" id="GO:0006281">
    <property type="term" value="P:DNA repair"/>
    <property type="evidence" value="ECO:0007669"/>
    <property type="project" value="InterPro"/>
</dbReference>
<dbReference type="InterPro" id="IPR051675">
    <property type="entry name" value="Endo/Exo/Phosphatase_dom_1"/>
</dbReference>
<evidence type="ECO:0000256" key="1">
    <source>
        <dbReference type="SAM" id="MobiDB-lite"/>
    </source>
</evidence>
<dbReference type="NCBIfam" id="TIGR00426">
    <property type="entry name" value="competence protein ComEA helix-hairpin-helix repeat region"/>
    <property type="match status" value="1"/>
</dbReference>
<evidence type="ECO:0000256" key="2">
    <source>
        <dbReference type="SAM" id="Phobius"/>
    </source>
</evidence>
<dbReference type="OrthoDB" id="9758724at2"/>
<dbReference type="SUPFAM" id="SSF47781">
    <property type="entry name" value="RuvA domain 2-like"/>
    <property type="match status" value="1"/>
</dbReference>
<evidence type="ECO:0000313" key="4">
    <source>
        <dbReference type="EMBL" id="OZG66911.1"/>
    </source>
</evidence>
<name>A0A261G658_9BIFI</name>
<feature type="region of interest" description="Disordered" evidence="1">
    <location>
        <begin position="125"/>
        <end position="187"/>
    </location>
</feature>
<feature type="compositionally biased region" description="Polar residues" evidence="1">
    <location>
        <begin position="154"/>
        <end position="164"/>
    </location>
</feature>
<feature type="compositionally biased region" description="Polar residues" evidence="1">
    <location>
        <begin position="172"/>
        <end position="186"/>
    </location>
</feature>
<dbReference type="Gene3D" id="1.10.150.320">
    <property type="entry name" value="Photosystem II 12 kDa extrinsic protein"/>
    <property type="match status" value="1"/>
</dbReference>
<keyword evidence="2" id="KW-0812">Transmembrane</keyword>
<reference evidence="4 5" key="1">
    <citation type="journal article" date="2017" name="BMC Genomics">
        <title>Comparative genomic and phylogenomic analyses of the Bifidobacteriaceae family.</title>
        <authorList>
            <person name="Lugli G.A."/>
            <person name="Milani C."/>
            <person name="Turroni F."/>
            <person name="Duranti S."/>
            <person name="Mancabelli L."/>
            <person name="Mangifesta M."/>
            <person name="Ferrario C."/>
            <person name="Modesto M."/>
            <person name="Mattarelli P."/>
            <person name="Jiri K."/>
            <person name="van Sinderen D."/>
            <person name="Ventura M."/>
        </authorList>
    </citation>
    <scope>NUCLEOTIDE SEQUENCE [LARGE SCALE GENOMIC DNA]</scope>
    <source>
        <strain evidence="4 5">LMG 28769</strain>
    </source>
</reference>
<dbReference type="RefSeq" id="WP_143241969.1">
    <property type="nucleotide sequence ID" value="NZ_CALENZ010000014.1"/>
</dbReference>
<feature type="transmembrane region" description="Helical" evidence="2">
    <location>
        <begin position="82"/>
        <end position="103"/>
    </location>
</feature>
<accession>A0A261G658</accession>
<evidence type="ECO:0000259" key="3">
    <source>
        <dbReference type="SMART" id="SM00278"/>
    </source>
</evidence>
<sequence length="252" mass="27296">MDPHTIRLNRINERCNIVTNGSVDNHPSDDSDIFLSELTSLPVLSGEDYAQVDGTRITGASGPLSPLAETIRDRPRLVLNQAQAIMVILILSCALATSLTLLIRQRINYGNSENLAELVQDMGNASPDEAQGVDAESDESTESDDIEPQAHDAQISNSQDTEISTEPDANASGESVQDAQAQNPSDIDNRINLNMADATQLMTLNGVGPVMAERILEYRKSVGSFRSVDELLEVSGIGAKTLEKLRPQVRIQ</sequence>
<evidence type="ECO:0000313" key="5">
    <source>
        <dbReference type="Proteomes" id="UP000216451"/>
    </source>
</evidence>